<feature type="region of interest" description="Disordered" evidence="2">
    <location>
        <begin position="467"/>
        <end position="508"/>
    </location>
</feature>
<keyword evidence="1" id="KW-0175">Coiled coil</keyword>
<evidence type="ECO:0000256" key="1">
    <source>
        <dbReference type="SAM" id="Coils"/>
    </source>
</evidence>
<name>A0A8C8JLE7_ONCTS</name>
<evidence type="ECO:0000313" key="5">
    <source>
        <dbReference type="Proteomes" id="UP000694402"/>
    </source>
</evidence>
<dbReference type="Ensembl" id="ENSOTST00005100883.2">
    <property type="protein sequence ID" value="ENSOTSP00005093014.2"/>
    <property type="gene ID" value="ENSOTSG00005042894.2"/>
</dbReference>
<feature type="compositionally biased region" description="Polar residues" evidence="2">
    <location>
        <begin position="63"/>
        <end position="72"/>
    </location>
</feature>
<feature type="region of interest" description="Disordered" evidence="2">
    <location>
        <begin position="46"/>
        <end position="90"/>
    </location>
</feature>
<feature type="region of interest" description="Disordered" evidence="2">
    <location>
        <begin position="651"/>
        <end position="681"/>
    </location>
</feature>
<organism evidence="4 5">
    <name type="scientific">Oncorhynchus tshawytscha</name>
    <name type="common">Chinook salmon</name>
    <name type="synonym">Salmo tshawytscha</name>
    <dbReference type="NCBI Taxonomy" id="74940"/>
    <lineage>
        <taxon>Eukaryota</taxon>
        <taxon>Metazoa</taxon>
        <taxon>Chordata</taxon>
        <taxon>Craniata</taxon>
        <taxon>Vertebrata</taxon>
        <taxon>Euteleostomi</taxon>
        <taxon>Actinopterygii</taxon>
        <taxon>Neopterygii</taxon>
        <taxon>Teleostei</taxon>
        <taxon>Protacanthopterygii</taxon>
        <taxon>Salmoniformes</taxon>
        <taxon>Salmonidae</taxon>
        <taxon>Salmoninae</taxon>
        <taxon>Oncorhynchus</taxon>
    </lineage>
</organism>
<evidence type="ECO:0000313" key="4">
    <source>
        <dbReference type="Ensembl" id="ENSOTSP00005093014.2"/>
    </source>
</evidence>
<dbReference type="SUPFAM" id="SSF57667">
    <property type="entry name" value="beta-beta-alpha zinc fingers"/>
    <property type="match status" value="1"/>
</dbReference>
<feature type="coiled-coil region" evidence="1">
    <location>
        <begin position="379"/>
        <end position="428"/>
    </location>
</feature>
<reference evidence="4" key="2">
    <citation type="submission" date="2025-09" db="UniProtKB">
        <authorList>
            <consortium name="Ensembl"/>
        </authorList>
    </citation>
    <scope>IDENTIFICATION</scope>
</reference>
<dbReference type="InterPro" id="IPR036236">
    <property type="entry name" value="Znf_C2H2_sf"/>
</dbReference>
<feature type="region of interest" description="Disordered" evidence="2">
    <location>
        <begin position="702"/>
        <end position="738"/>
    </location>
</feature>
<dbReference type="PANTHER" id="PTHR31434">
    <property type="entry name" value="S PHASE CYCLIN A-ASSOCIATED PROTEIN IN THE ENDOPLASMIC RETICULUM"/>
    <property type="match status" value="1"/>
</dbReference>
<accession>A0A8C8JLE7</accession>
<dbReference type="Gene3D" id="3.30.160.60">
    <property type="entry name" value="Classic Zinc Finger"/>
    <property type="match status" value="1"/>
</dbReference>
<proteinExistence type="predicted"/>
<protein>
    <recommendedName>
        <fullName evidence="3">S phase cyclin A-associated protein in the endoplasmic reticulum N-terminal domain-containing protein</fullName>
    </recommendedName>
</protein>
<dbReference type="FunFam" id="3.30.160.60:FF:000680">
    <property type="entry name" value="S phase cyclin A-associated protein in the endoplasmic reticulum"/>
    <property type="match status" value="1"/>
</dbReference>
<dbReference type="InterPro" id="IPR032446">
    <property type="entry name" value="SCAPER_N"/>
</dbReference>
<dbReference type="GeneTree" id="ENSGT00390000011159"/>
<feature type="region of interest" description="Disordered" evidence="2">
    <location>
        <begin position="809"/>
        <end position="848"/>
    </location>
</feature>
<evidence type="ECO:0000259" key="3">
    <source>
        <dbReference type="Pfam" id="PF16501"/>
    </source>
</evidence>
<gene>
    <name evidence="4" type="primary">SCAPER</name>
</gene>
<keyword evidence="5" id="KW-1185">Reference proteome</keyword>
<dbReference type="Proteomes" id="UP000694402">
    <property type="component" value="Unassembled WGS sequence"/>
</dbReference>
<sequence length="1316" mass="149115">MWSPFCLQASFRRSNSHDKVRKIVAEEGRAARNLIAWSVPLENKEEEGQNQRINSGLHRNKKQNTGLDNKSTAGALLDKGAEKSPTKARQPRKVDLRARYWAFLFDNLRRAVDEIYVTCESDQSVVECKEVLMMLDNYVRDFKALIDWIQLQEKLEKTDAQNRPTSLAWEVRKMSPGRHVMPSPSSDRIVHSPSGRRALNFGGPPPTLAVARLSHTGPSWADRVKSSHNTSNECVCPSLCTGKKDSEGWETVQRGRPARPRSAAIVAKVSPVLAHVSPKDDINKENQLPPCRPCPLDKDEGQSVLIFLFLFYCSHEMLGICIAQDSGHCVNAPCEDAPPPIPAPTLYLTQDPDPTIFPALSLPVPALALPPSLDPPQSMAEVLAKKEELADRLEKANEEAIASAIAEEEQLTREIQAENNDLETDNESDFSVSIGSGGGFNMDWSDMLADYDAREPWRQSTSWGDIVEEEPSRPPGHGIHMHEKLSSPSRKRTIAESKKKHEEKQLKAQQLRDKLRDEKTHKLQKLLEREKEVRKWKEELLDQRRRMMEEKLLHAEFKRELQLQAIVKKAQEEEAKVNEIAFINTLEAQNKRHDVLAKLNEYEQRLNELQEERGRRQEEKQARDEAVQERKRALEAERQARVEELLMRRKEQETRIEQQKQEKERAREDAARERARDREERLAALSAAQQEAMEELQKKIQMKHDESSRRHMEQIEQRKEKAAELSSGRHANTDYAPKLTPYERKKQCCLCNVVITTEVHLYSHTKGKRHQQAVRDSSSIQGRELSDEEVEHLSLKKYIVDIVTDNTVSSESVKDGEERQKARKKAKKLRTRMNSRAKEYETSMEAKTVPDSPYKAKLQRLVKDLVKQLQGQDSGQWANTRVSGLDRTLGEISRILEKQNNEDQVAFQVGGGLSTLEQILQVVTATSTPTAVSRIPIKSLCAAINTYYLACSRCHLNCTYVIFSNKIAFLMDLLLHQLTLFVPDEDKTIFGRSVNKQVFEGLTTGLLQTSATVLSLLRPYVPDCGRGDTPRIMSPDTKTSPIEPFNTRAQDLISYVVNMGLIDKLYSCFLSVQGPVDESPKMSAFLQQATALLHAMCKLCFAVTSRSPSIFDNKRTDPTGLTALLQSTDLVGVVHTLYCILLHSSALPEPAAQGPQEPYAPGVIQVALTGLRFLNSFALLDLSAFQTVLGAEGLSLAFRHIVSSLLWYCSQHSSEELLQEVIICVGYFTVNHPDNQVIVQSGRQPSVLQKLCQLPFQYFSHPRLIKVLFPSLISACYNNPQNKVILQQEMSCVLLATFIQVTYTLMFWRSFNFLKN</sequence>
<evidence type="ECO:0000256" key="2">
    <source>
        <dbReference type="SAM" id="MobiDB-lite"/>
    </source>
</evidence>
<dbReference type="Pfam" id="PF16501">
    <property type="entry name" value="SCAPER_N"/>
    <property type="match status" value="1"/>
</dbReference>
<feature type="domain" description="S phase cyclin A-associated protein in the endoplasmic reticulum N-terminal" evidence="3">
    <location>
        <begin position="88"/>
        <end position="181"/>
    </location>
</feature>
<dbReference type="PANTHER" id="PTHR31434:SF2">
    <property type="entry name" value="S PHASE CYCLIN A-ASSOCIATED PROTEIN IN THE ENDOPLASMIC RETICULUM"/>
    <property type="match status" value="1"/>
</dbReference>
<feature type="compositionally biased region" description="Basic and acidic residues" evidence="2">
    <location>
        <begin position="702"/>
        <end position="723"/>
    </location>
</feature>
<reference evidence="4" key="1">
    <citation type="submission" date="2025-08" db="UniProtKB">
        <authorList>
            <consortium name="Ensembl"/>
        </authorList>
    </citation>
    <scope>IDENTIFICATION</scope>
</reference>
<feature type="compositionally biased region" description="Basic and acidic residues" evidence="2">
    <location>
        <begin position="493"/>
        <end position="508"/>
    </location>
</feature>
<feature type="compositionally biased region" description="Basic residues" evidence="2">
    <location>
        <begin position="821"/>
        <end position="835"/>
    </location>
</feature>